<proteinExistence type="predicted"/>
<keyword evidence="2" id="KW-1185">Reference proteome</keyword>
<dbReference type="OrthoDB" id="1838784at2759"/>
<sequence length="281" mass="32390">MSRKPKIRHRKVKGFNNQMSPKALWQRIENLNNKQKEAVREIGFEGFLNLQADMILRKLALWLVQNFGTYSCSLSLTHGRIRVTQYDVQMMLGLLKGPIEVVEPKNESNVGVEFWPEHDSIPKCEEVIEMMQGQVDVGKDVKRNFIMLVVSVCLRDKQKEELCYLDHVDSKLWSIPHQFSMLARGYLEDTLNKMTVTNDEEEVNEEEFCSKNDEHEAEAEDETRVSKVKLIPGACTPFKRVRRVDVESMSDALISDRLNKPKCRSSILSQASMNQKVLDGD</sequence>
<dbReference type="PANTHER" id="PTHR34835">
    <property type="entry name" value="OS07G0283600 PROTEIN-RELATED"/>
    <property type="match status" value="1"/>
</dbReference>
<dbReference type="Proteomes" id="UP001153076">
    <property type="component" value="Unassembled WGS sequence"/>
</dbReference>
<evidence type="ECO:0000313" key="2">
    <source>
        <dbReference type="Proteomes" id="UP001153076"/>
    </source>
</evidence>
<protein>
    <submittedName>
        <fullName evidence="1">Uncharacterized protein</fullName>
    </submittedName>
</protein>
<gene>
    <name evidence="1" type="ORF">Cgig2_017156</name>
</gene>
<dbReference type="AlphaFoldDB" id="A0A9Q1JKA8"/>
<comment type="caution">
    <text evidence="1">The sequence shown here is derived from an EMBL/GenBank/DDBJ whole genome shotgun (WGS) entry which is preliminary data.</text>
</comment>
<dbReference type="PANTHER" id="PTHR34835:SF90">
    <property type="entry name" value="AMINOTRANSFERASE-LIKE PLANT MOBILE DOMAIN-CONTAINING PROTEIN"/>
    <property type="match status" value="1"/>
</dbReference>
<dbReference type="EMBL" id="JAKOGI010002793">
    <property type="protein sequence ID" value="KAJ8421310.1"/>
    <property type="molecule type" value="Genomic_DNA"/>
</dbReference>
<name>A0A9Q1JKA8_9CARY</name>
<reference evidence="1" key="1">
    <citation type="submission" date="2022-04" db="EMBL/GenBank/DDBJ databases">
        <title>Carnegiea gigantea Genome sequencing and assembly v2.</title>
        <authorList>
            <person name="Copetti D."/>
            <person name="Sanderson M.J."/>
            <person name="Burquez A."/>
            <person name="Wojciechowski M.F."/>
        </authorList>
    </citation>
    <scope>NUCLEOTIDE SEQUENCE</scope>
    <source>
        <strain evidence="1">SGP5-SGP5p</strain>
        <tissue evidence="1">Aerial part</tissue>
    </source>
</reference>
<organism evidence="1 2">
    <name type="scientific">Carnegiea gigantea</name>
    <dbReference type="NCBI Taxonomy" id="171969"/>
    <lineage>
        <taxon>Eukaryota</taxon>
        <taxon>Viridiplantae</taxon>
        <taxon>Streptophyta</taxon>
        <taxon>Embryophyta</taxon>
        <taxon>Tracheophyta</taxon>
        <taxon>Spermatophyta</taxon>
        <taxon>Magnoliopsida</taxon>
        <taxon>eudicotyledons</taxon>
        <taxon>Gunneridae</taxon>
        <taxon>Pentapetalae</taxon>
        <taxon>Caryophyllales</taxon>
        <taxon>Cactineae</taxon>
        <taxon>Cactaceae</taxon>
        <taxon>Cactoideae</taxon>
        <taxon>Echinocereeae</taxon>
        <taxon>Carnegiea</taxon>
    </lineage>
</organism>
<accession>A0A9Q1JKA8</accession>
<evidence type="ECO:0000313" key="1">
    <source>
        <dbReference type="EMBL" id="KAJ8421310.1"/>
    </source>
</evidence>